<name>A0A841FXB7_9ACTN</name>
<feature type="transmembrane region" description="Helical" evidence="9">
    <location>
        <begin position="20"/>
        <end position="39"/>
    </location>
</feature>
<dbReference type="InterPro" id="IPR028325">
    <property type="entry name" value="VG_K_chnl"/>
</dbReference>
<evidence type="ECO:0000259" key="10">
    <source>
        <dbReference type="Pfam" id="PF07885"/>
    </source>
</evidence>
<sequence>MAPPDHPEPRLAHWEQRTRWILTTLAVVFLVAYAIPVLWPGIPEWGRTCAVVVDIGVWAAFAADYVARLVIARNKRAFIRANLIDLAIVLLPPARPLRLLRVIVVLVEAVTRQAHVRARARLAVFVGGTVVLMVLVSALAVLDAERGAVDAKILTYGDALWWALVTVTTVGYGDYFPITVEGKAVAVTLMLTGIGLIAFVTGSLASWVVEKVAAEDEESDKETREDIADVLTEVRALRAEIAELRSSGAPNHDPAKPPSPRSAADPAPPPTATPREP</sequence>
<dbReference type="GO" id="GO:0005249">
    <property type="term" value="F:voltage-gated potassium channel activity"/>
    <property type="evidence" value="ECO:0007669"/>
    <property type="project" value="InterPro"/>
</dbReference>
<comment type="caution">
    <text evidence="11">The sequence shown here is derived from an EMBL/GenBank/DDBJ whole genome shotgun (WGS) entry which is preliminary data.</text>
</comment>
<evidence type="ECO:0000256" key="7">
    <source>
        <dbReference type="ARBA" id="ARBA00023303"/>
    </source>
</evidence>
<proteinExistence type="predicted"/>
<accession>A0A841FXB7</accession>
<organism evidence="11 12">
    <name type="scientific">Phytomonospora endophytica</name>
    <dbReference type="NCBI Taxonomy" id="714109"/>
    <lineage>
        <taxon>Bacteria</taxon>
        <taxon>Bacillati</taxon>
        <taxon>Actinomycetota</taxon>
        <taxon>Actinomycetes</taxon>
        <taxon>Micromonosporales</taxon>
        <taxon>Micromonosporaceae</taxon>
        <taxon>Phytomonospora</taxon>
    </lineage>
</organism>
<dbReference type="InterPro" id="IPR013099">
    <property type="entry name" value="K_chnl_dom"/>
</dbReference>
<evidence type="ECO:0000256" key="3">
    <source>
        <dbReference type="ARBA" id="ARBA00022692"/>
    </source>
</evidence>
<keyword evidence="7 11" id="KW-0407">Ion channel</keyword>
<keyword evidence="6 9" id="KW-0472">Membrane</keyword>
<dbReference type="PANTHER" id="PTHR11537:SF254">
    <property type="entry name" value="POTASSIUM VOLTAGE-GATED CHANNEL PROTEIN SHAB"/>
    <property type="match status" value="1"/>
</dbReference>
<keyword evidence="4 9" id="KW-1133">Transmembrane helix</keyword>
<dbReference type="InterPro" id="IPR027359">
    <property type="entry name" value="Volt_channel_dom_sf"/>
</dbReference>
<dbReference type="EMBL" id="JACHGT010000016">
    <property type="protein sequence ID" value="MBB6038378.1"/>
    <property type="molecule type" value="Genomic_DNA"/>
</dbReference>
<dbReference type="PANTHER" id="PTHR11537">
    <property type="entry name" value="VOLTAGE-GATED POTASSIUM CHANNEL"/>
    <property type="match status" value="1"/>
</dbReference>
<evidence type="ECO:0000256" key="1">
    <source>
        <dbReference type="ARBA" id="ARBA00004141"/>
    </source>
</evidence>
<keyword evidence="3 9" id="KW-0812">Transmembrane</keyword>
<evidence type="ECO:0000256" key="2">
    <source>
        <dbReference type="ARBA" id="ARBA00022448"/>
    </source>
</evidence>
<evidence type="ECO:0000256" key="8">
    <source>
        <dbReference type="SAM" id="MobiDB-lite"/>
    </source>
</evidence>
<feature type="transmembrane region" description="Helical" evidence="9">
    <location>
        <begin position="45"/>
        <end position="67"/>
    </location>
</feature>
<gene>
    <name evidence="11" type="ORF">HNR73_006261</name>
</gene>
<dbReference type="Proteomes" id="UP000548476">
    <property type="component" value="Unassembled WGS sequence"/>
</dbReference>
<dbReference type="Gene3D" id="1.10.287.70">
    <property type="match status" value="1"/>
</dbReference>
<keyword evidence="2" id="KW-0813">Transport</keyword>
<feature type="transmembrane region" description="Helical" evidence="9">
    <location>
        <begin position="153"/>
        <end position="172"/>
    </location>
</feature>
<feature type="transmembrane region" description="Helical" evidence="9">
    <location>
        <begin position="184"/>
        <end position="209"/>
    </location>
</feature>
<evidence type="ECO:0000313" key="11">
    <source>
        <dbReference type="EMBL" id="MBB6038378.1"/>
    </source>
</evidence>
<dbReference type="GO" id="GO:0001508">
    <property type="term" value="P:action potential"/>
    <property type="evidence" value="ECO:0007669"/>
    <property type="project" value="TreeGrafter"/>
</dbReference>
<feature type="region of interest" description="Disordered" evidence="8">
    <location>
        <begin position="242"/>
        <end position="277"/>
    </location>
</feature>
<reference evidence="11 12" key="1">
    <citation type="submission" date="2020-08" db="EMBL/GenBank/DDBJ databases">
        <title>Genomic Encyclopedia of Type Strains, Phase IV (KMG-IV): sequencing the most valuable type-strain genomes for metagenomic binning, comparative biology and taxonomic classification.</title>
        <authorList>
            <person name="Goeker M."/>
        </authorList>
    </citation>
    <scope>NUCLEOTIDE SEQUENCE [LARGE SCALE GENOMIC DNA]</scope>
    <source>
        <strain evidence="11 12">YIM 65646</strain>
    </source>
</reference>
<dbReference type="GO" id="GO:0008076">
    <property type="term" value="C:voltage-gated potassium channel complex"/>
    <property type="evidence" value="ECO:0007669"/>
    <property type="project" value="InterPro"/>
</dbReference>
<comment type="subcellular location">
    <subcellularLocation>
        <location evidence="1">Membrane</location>
        <topology evidence="1">Multi-pass membrane protein</topology>
    </subcellularLocation>
</comment>
<evidence type="ECO:0000256" key="9">
    <source>
        <dbReference type="SAM" id="Phobius"/>
    </source>
</evidence>
<dbReference type="SUPFAM" id="SSF81324">
    <property type="entry name" value="Voltage-gated potassium channels"/>
    <property type="match status" value="1"/>
</dbReference>
<evidence type="ECO:0000256" key="6">
    <source>
        <dbReference type="ARBA" id="ARBA00023136"/>
    </source>
</evidence>
<feature type="transmembrane region" description="Helical" evidence="9">
    <location>
        <begin position="122"/>
        <end position="141"/>
    </location>
</feature>
<dbReference type="AlphaFoldDB" id="A0A841FXB7"/>
<dbReference type="Pfam" id="PF07885">
    <property type="entry name" value="Ion_trans_2"/>
    <property type="match status" value="1"/>
</dbReference>
<keyword evidence="5" id="KW-0406">Ion transport</keyword>
<evidence type="ECO:0000256" key="4">
    <source>
        <dbReference type="ARBA" id="ARBA00022989"/>
    </source>
</evidence>
<feature type="compositionally biased region" description="Pro residues" evidence="8">
    <location>
        <begin position="256"/>
        <end position="277"/>
    </location>
</feature>
<protein>
    <submittedName>
        <fullName evidence="11">Voltage-gated potassium channel</fullName>
    </submittedName>
</protein>
<keyword evidence="12" id="KW-1185">Reference proteome</keyword>
<evidence type="ECO:0000256" key="5">
    <source>
        <dbReference type="ARBA" id="ARBA00023065"/>
    </source>
</evidence>
<dbReference type="RefSeq" id="WP_184791176.1">
    <property type="nucleotide sequence ID" value="NZ_BONT01000009.1"/>
</dbReference>
<dbReference type="Gene3D" id="1.20.120.350">
    <property type="entry name" value="Voltage-gated potassium channels. Chain C"/>
    <property type="match status" value="1"/>
</dbReference>
<evidence type="ECO:0000313" key="12">
    <source>
        <dbReference type="Proteomes" id="UP000548476"/>
    </source>
</evidence>
<dbReference type="Gene3D" id="1.20.5.110">
    <property type="match status" value="1"/>
</dbReference>
<feature type="domain" description="Potassium channel" evidence="10">
    <location>
        <begin position="130"/>
        <end position="209"/>
    </location>
</feature>